<dbReference type="EMBL" id="JBBGZW010000001">
    <property type="protein sequence ID" value="MEJ5044786.1"/>
    <property type="molecule type" value="Genomic_DNA"/>
</dbReference>
<dbReference type="InterPro" id="IPR028964">
    <property type="entry name" value="Imm8"/>
</dbReference>
<protein>
    <submittedName>
        <fullName evidence="1">Immunity 8 family protein</fullName>
    </submittedName>
</protein>
<gene>
    <name evidence="1" type="ORF">WH298_06105</name>
</gene>
<sequence length="115" mass="13702">MKAELRTLGNDLYDLNTYIPEENDNFIMSLTLTIGPVNEVGSNFFYVRVCTPEWLCKHQWVPELIRHTLLVRKYDLDEITKIITDYIDQCEGDDWMDTAQKLSRVFAWEYEDYQP</sequence>
<dbReference type="Proteomes" id="UP001362100">
    <property type="component" value="Unassembled WGS sequence"/>
</dbReference>
<name>A0ABU8PPW5_9GAMM</name>
<reference evidence="1 2" key="1">
    <citation type="submission" date="2023-12" db="EMBL/GenBank/DDBJ databases">
        <title>Gut-associated functions are favored during microbiome assembly across C. elegans life.</title>
        <authorList>
            <person name="Zimmermann J."/>
        </authorList>
    </citation>
    <scope>NUCLEOTIDE SEQUENCE [LARGE SCALE GENOMIC DNA]</scope>
    <source>
        <strain evidence="1 2">BIGb0393</strain>
    </source>
</reference>
<evidence type="ECO:0000313" key="1">
    <source>
        <dbReference type="EMBL" id="MEJ5044786.1"/>
    </source>
</evidence>
<dbReference type="RefSeq" id="WP_180822460.1">
    <property type="nucleotide sequence ID" value="NZ_JACAWY010000001.1"/>
</dbReference>
<organism evidence="1 2">
    <name type="scientific">Pantoea nemavictus</name>
    <dbReference type="NCBI Taxonomy" id="2726955"/>
    <lineage>
        <taxon>Bacteria</taxon>
        <taxon>Pseudomonadati</taxon>
        <taxon>Pseudomonadota</taxon>
        <taxon>Gammaproteobacteria</taxon>
        <taxon>Enterobacterales</taxon>
        <taxon>Erwiniaceae</taxon>
        <taxon>Pantoea</taxon>
    </lineage>
</organism>
<evidence type="ECO:0000313" key="2">
    <source>
        <dbReference type="Proteomes" id="UP001362100"/>
    </source>
</evidence>
<proteinExistence type="predicted"/>
<accession>A0ABU8PPW5</accession>
<dbReference type="Pfam" id="PF15586">
    <property type="entry name" value="Imm8"/>
    <property type="match status" value="1"/>
</dbReference>
<comment type="caution">
    <text evidence="1">The sequence shown here is derived from an EMBL/GenBank/DDBJ whole genome shotgun (WGS) entry which is preliminary data.</text>
</comment>
<keyword evidence="2" id="KW-1185">Reference proteome</keyword>